<dbReference type="Proteomes" id="UP001214638">
    <property type="component" value="Unassembled WGS sequence"/>
</dbReference>
<dbReference type="GeneID" id="94336522"/>
<keyword evidence="1" id="KW-0732">Signal</keyword>
<reference evidence="2" key="1">
    <citation type="journal article" date="2023" name="Nat. Microbiol.">
        <title>Babesia duncani multi-omics identifies virulence factors and drug targets.</title>
        <authorList>
            <person name="Singh P."/>
            <person name="Lonardi S."/>
            <person name="Liang Q."/>
            <person name="Vydyam P."/>
            <person name="Khabirova E."/>
            <person name="Fang T."/>
            <person name="Gihaz S."/>
            <person name="Thekkiniath J."/>
            <person name="Munshi M."/>
            <person name="Abel S."/>
            <person name="Ciampossin L."/>
            <person name="Batugedara G."/>
            <person name="Gupta M."/>
            <person name="Lu X.M."/>
            <person name="Lenz T."/>
            <person name="Chakravarty S."/>
            <person name="Cornillot E."/>
            <person name="Hu Y."/>
            <person name="Ma W."/>
            <person name="Gonzalez L.M."/>
            <person name="Sanchez S."/>
            <person name="Estrada K."/>
            <person name="Sanchez-Flores A."/>
            <person name="Montero E."/>
            <person name="Harb O.S."/>
            <person name="Le Roch K.G."/>
            <person name="Mamoun C.B."/>
        </authorList>
    </citation>
    <scope>NUCLEOTIDE SEQUENCE</scope>
    <source>
        <strain evidence="2">WA1</strain>
    </source>
</reference>
<accession>A0AAD9UPK4</accession>
<comment type="caution">
    <text evidence="2">The sequence shown here is derived from an EMBL/GenBank/DDBJ whole genome shotgun (WGS) entry which is preliminary data.</text>
</comment>
<organism evidence="2 3">
    <name type="scientific">Babesia duncani</name>
    <dbReference type="NCBI Taxonomy" id="323732"/>
    <lineage>
        <taxon>Eukaryota</taxon>
        <taxon>Sar</taxon>
        <taxon>Alveolata</taxon>
        <taxon>Apicomplexa</taxon>
        <taxon>Aconoidasida</taxon>
        <taxon>Piroplasmida</taxon>
        <taxon>Babesiidae</taxon>
        <taxon>Babesia</taxon>
    </lineage>
</organism>
<evidence type="ECO:0000313" key="2">
    <source>
        <dbReference type="EMBL" id="KAK2196974.1"/>
    </source>
</evidence>
<protein>
    <submittedName>
        <fullName evidence="2">Uncharacterized protein</fullName>
    </submittedName>
</protein>
<gene>
    <name evidence="2" type="ORF">BdWA1_002224</name>
</gene>
<sequence>MNLKWLLGLALIGSKYALGGDPNETSNDDGSSDSEVITNVAVNEALLKLEHHSSSFAAQENAVTKIIAELEKLSDGAKTLSRDEYSNALNKIMLGNTKVYRMRQDVDGQELVEDELQKLKEKLSNDEKKALKKHMANNKTTSVNEKDKIRIALSGKLDELRTTLIINVSMRDKPLEEQNSDEKELDELLKGMQQINGKIRTFTENIETGMTKLRGQIAGKKEMMIEEYIKVASETWIVKETLLSMKQSIYMLSILAKEVYRFMNKISEEDRKDIQDRIKIEIRGLALGKKELQDRLYSKMRELEGGLKAISIKDSSASLSLKMVEEVLNQMRYNELELKRSHQDHIKNYMNAVFESVSNIETIDETEYAETKNQLTYIATRLSLMSDFMESTADLQNTATAVAGKMQRYDEIEFRRLLVRFEKAVESGKKSHEQLLERFNELRKIVNEKAAPIIKAKEERKIQEAKAAQGSHKTNNLPELKDLDNVDKELLNACNNGFTAMSSSAILLAVATIGYSLF</sequence>
<name>A0AAD9UPK4_9APIC</name>
<dbReference type="RefSeq" id="XP_067803816.1">
    <property type="nucleotide sequence ID" value="XM_067947252.1"/>
</dbReference>
<dbReference type="KEGG" id="bdw:94336522"/>
<feature type="signal peptide" evidence="1">
    <location>
        <begin position="1"/>
        <end position="19"/>
    </location>
</feature>
<evidence type="ECO:0000313" key="3">
    <source>
        <dbReference type="Proteomes" id="UP001214638"/>
    </source>
</evidence>
<feature type="chain" id="PRO_5042181178" evidence="1">
    <location>
        <begin position="20"/>
        <end position="518"/>
    </location>
</feature>
<dbReference type="EMBL" id="JALLKP010000002">
    <property type="protein sequence ID" value="KAK2196974.1"/>
    <property type="molecule type" value="Genomic_DNA"/>
</dbReference>
<keyword evidence="3" id="KW-1185">Reference proteome</keyword>
<evidence type="ECO:0000256" key="1">
    <source>
        <dbReference type="SAM" id="SignalP"/>
    </source>
</evidence>
<proteinExistence type="predicted"/>
<dbReference type="AlphaFoldDB" id="A0AAD9UPK4"/>